<dbReference type="GO" id="GO:0000045">
    <property type="term" value="P:autophagosome assembly"/>
    <property type="evidence" value="ECO:0007669"/>
    <property type="project" value="TreeGrafter"/>
</dbReference>
<dbReference type="SUPFAM" id="SSF56112">
    <property type="entry name" value="Protein kinase-like (PK-like)"/>
    <property type="match status" value="1"/>
</dbReference>
<dbReference type="EMBL" id="ML000947">
    <property type="protein sequence ID" value="RKO83686.1"/>
    <property type="molecule type" value="Genomic_DNA"/>
</dbReference>
<evidence type="ECO:0000313" key="8">
    <source>
        <dbReference type="Proteomes" id="UP000269721"/>
    </source>
</evidence>
<sequence length="182" mass="20103">TTEKHIHLIMEYCSLGDLSNYIKRKAGLAGGLNEFVLRHFLRQLASAIGFLRANSLIHRDLKPQNLLLCPAPQDDPPIRIPSSSRSGSSSIIPALPILKLADFGFARALPSQSLASTLCGSPLYMAPEILRGDRYDAKADLWSLGAILYEMITGRPPFRAKNHIDLLRKIDFGDGHIRFPGD</sequence>
<dbReference type="Gene3D" id="1.10.510.10">
    <property type="entry name" value="Transferase(Phosphotransferase) domain 1"/>
    <property type="match status" value="1"/>
</dbReference>
<dbReference type="GO" id="GO:0000422">
    <property type="term" value="P:autophagy of mitochondrion"/>
    <property type="evidence" value="ECO:0007669"/>
    <property type="project" value="TreeGrafter"/>
</dbReference>
<keyword evidence="5" id="KW-0067">ATP-binding</keyword>
<evidence type="ECO:0000256" key="3">
    <source>
        <dbReference type="ARBA" id="ARBA00022741"/>
    </source>
</evidence>
<dbReference type="GO" id="GO:0010506">
    <property type="term" value="P:regulation of autophagy"/>
    <property type="evidence" value="ECO:0007669"/>
    <property type="project" value="InterPro"/>
</dbReference>
<dbReference type="GO" id="GO:0005776">
    <property type="term" value="C:autophagosome"/>
    <property type="evidence" value="ECO:0007669"/>
    <property type="project" value="TreeGrafter"/>
</dbReference>
<name>A0A4P9W0V8_9FUNG</name>
<keyword evidence="8" id="KW-1185">Reference proteome</keyword>
<dbReference type="GO" id="GO:0005829">
    <property type="term" value="C:cytosol"/>
    <property type="evidence" value="ECO:0007669"/>
    <property type="project" value="TreeGrafter"/>
</dbReference>
<dbReference type="Proteomes" id="UP000269721">
    <property type="component" value="Unassembled WGS sequence"/>
</dbReference>
<evidence type="ECO:0000256" key="2">
    <source>
        <dbReference type="ARBA" id="ARBA00022679"/>
    </source>
</evidence>
<dbReference type="GO" id="GO:0005524">
    <property type="term" value="F:ATP binding"/>
    <property type="evidence" value="ECO:0007669"/>
    <property type="project" value="UniProtKB-KW"/>
</dbReference>
<evidence type="ECO:0000256" key="1">
    <source>
        <dbReference type="ARBA" id="ARBA00012513"/>
    </source>
</evidence>
<feature type="non-terminal residue" evidence="7">
    <location>
        <position position="182"/>
    </location>
</feature>
<dbReference type="PANTHER" id="PTHR24348">
    <property type="entry name" value="SERINE/THREONINE-PROTEIN KINASE UNC-51-RELATED"/>
    <property type="match status" value="1"/>
</dbReference>
<evidence type="ECO:0000256" key="4">
    <source>
        <dbReference type="ARBA" id="ARBA00022777"/>
    </source>
</evidence>
<dbReference type="Pfam" id="PF00069">
    <property type="entry name" value="Pkinase"/>
    <property type="match status" value="1"/>
</dbReference>
<feature type="non-terminal residue" evidence="7">
    <location>
        <position position="1"/>
    </location>
</feature>
<evidence type="ECO:0000313" key="7">
    <source>
        <dbReference type="EMBL" id="RKO83686.1"/>
    </source>
</evidence>
<dbReference type="InterPro" id="IPR008271">
    <property type="entry name" value="Ser/Thr_kinase_AS"/>
</dbReference>
<dbReference type="SMART" id="SM00220">
    <property type="entry name" value="S_TKc"/>
    <property type="match status" value="1"/>
</dbReference>
<evidence type="ECO:0000259" key="6">
    <source>
        <dbReference type="PROSITE" id="PS50011"/>
    </source>
</evidence>
<proteinExistence type="predicted"/>
<dbReference type="GO" id="GO:0061709">
    <property type="term" value="P:reticulophagy"/>
    <property type="evidence" value="ECO:0007669"/>
    <property type="project" value="TreeGrafter"/>
</dbReference>
<gene>
    <name evidence="7" type="ORF">BDK51DRAFT_2200</name>
</gene>
<dbReference type="PROSITE" id="PS00108">
    <property type="entry name" value="PROTEIN_KINASE_ST"/>
    <property type="match status" value="1"/>
</dbReference>
<dbReference type="GO" id="GO:0034727">
    <property type="term" value="P:piecemeal microautophagy of the nucleus"/>
    <property type="evidence" value="ECO:0007669"/>
    <property type="project" value="TreeGrafter"/>
</dbReference>
<feature type="domain" description="Protein kinase" evidence="6">
    <location>
        <begin position="1"/>
        <end position="182"/>
    </location>
</feature>
<dbReference type="GO" id="GO:0034045">
    <property type="term" value="C:phagophore assembly site membrane"/>
    <property type="evidence" value="ECO:0007669"/>
    <property type="project" value="TreeGrafter"/>
</dbReference>
<dbReference type="AlphaFoldDB" id="A0A4P9W0V8"/>
<dbReference type="OrthoDB" id="346907at2759"/>
<dbReference type="InterPro" id="IPR045269">
    <property type="entry name" value="Atg1-like"/>
</dbReference>
<accession>A0A4P9W0V8</accession>
<dbReference type="PANTHER" id="PTHR24348:SF22">
    <property type="entry name" value="NON-SPECIFIC SERINE_THREONINE PROTEIN KINASE"/>
    <property type="match status" value="1"/>
</dbReference>
<dbReference type="InterPro" id="IPR011009">
    <property type="entry name" value="Kinase-like_dom_sf"/>
</dbReference>
<protein>
    <recommendedName>
        <fullName evidence="1">non-specific serine/threonine protein kinase</fullName>
        <ecNumber evidence="1">2.7.11.1</ecNumber>
    </recommendedName>
</protein>
<keyword evidence="3" id="KW-0547">Nucleotide-binding</keyword>
<keyword evidence="2" id="KW-0808">Transferase</keyword>
<organism evidence="7 8">
    <name type="scientific">Blyttiomyces helicus</name>
    <dbReference type="NCBI Taxonomy" id="388810"/>
    <lineage>
        <taxon>Eukaryota</taxon>
        <taxon>Fungi</taxon>
        <taxon>Fungi incertae sedis</taxon>
        <taxon>Chytridiomycota</taxon>
        <taxon>Chytridiomycota incertae sedis</taxon>
        <taxon>Chytridiomycetes</taxon>
        <taxon>Chytridiomycetes incertae sedis</taxon>
        <taxon>Blyttiomyces</taxon>
    </lineage>
</organism>
<dbReference type="InterPro" id="IPR000719">
    <property type="entry name" value="Prot_kinase_dom"/>
</dbReference>
<dbReference type="GO" id="GO:0042594">
    <property type="term" value="P:response to starvation"/>
    <property type="evidence" value="ECO:0007669"/>
    <property type="project" value="TreeGrafter"/>
</dbReference>
<dbReference type="GO" id="GO:0004674">
    <property type="term" value="F:protein serine/threonine kinase activity"/>
    <property type="evidence" value="ECO:0007669"/>
    <property type="project" value="UniProtKB-EC"/>
</dbReference>
<dbReference type="EC" id="2.7.11.1" evidence="1"/>
<keyword evidence="4 7" id="KW-0418">Kinase</keyword>
<reference evidence="8" key="1">
    <citation type="journal article" date="2018" name="Nat. Microbiol.">
        <title>Leveraging single-cell genomics to expand the fungal tree of life.</title>
        <authorList>
            <person name="Ahrendt S.R."/>
            <person name="Quandt C.A."/>
            <person name="Ciobanu D."/>
            <person name="Clum A."/>
            <person name="Salamov A."/>
            <person name="Andreopoulos B."/>
            <person name="Cheng J.F."/>
            <person name="Woyke T."/>
            <person name="Pelin A."/>
            <person name="Henrissat B."/>
            <person name="Reynolds N.K."/>
            <person name="Benny G.L."/>
            <person name="Smith M.E."/>
            <person name="James T.Y."/>
            <person name="Grigoriev I.V."/>
        </authorList>
    </citation>
    <scope>NUCLEOTIDE SEQUENCE [LARGE SCALE GENOMIC DNA]</scope>
</reference>
<evidence type="ECO:0000256" key="5">
    <source>
        <dbReference type="ARBA" id="ARBA00022840"/>
    </source>
</evidence>
<dbReference type="PROSITE" id="PS50011">
    <property type="entry name" value="PROTEIN_KINASE_DOM"/>
    <property type="match status" value="1"/>
</dbReference>